<comment type="caution">
    <text evidence="1">The sequence shown here is derived from an EMBL/GenBank/DDBJ whole genome shotgun (WGS) entry which is preliminary data.</text>
</comment>
<keyword evidence="2" id="KW-1185">Reference proteome</keyword>
<evidence type="ECO:0000313" key="1">
    <source>
        <dbReference type="EMBL" id="KAI8422887.1"/>
    </source>
</evidence>
<organism evidence="1 2">
    <name type="scientific">Choristoneura fumiferana</name>
    <name type="common">Spruce budworm moth</name>
    <name type="synonym">Archips fumiferana</name>
    <dbReference type="NCBI Taxonomy" id="7141"/>
    <lineage>
        <taxon>Eukaryota</taxon>
        <taxon>Metazoa</taxon>
        <taxon>Ecdysozoa</taxon>
        <taxon>Arthropoda</taxon>
        <taxon>Hexapoda</taxon>
        <taxon>Insecta</taxon>
        <taxon>Pterygota</taxon>
        <taxon>Neoptera</taxon>
        <taxon>Endopterygota</taxon>
        <taxon>Lepidoptera</taxon>
        <taxon>Glossata</taxon>
        <taxon>Ditrysia</taxon>
        <taxon>Tortricoidea</taxon>
        <taxon>Tortricidae</taxon>
        <taxon>Tortricinae</taxon>
        <taxon>Choristoneura</taxon>
    </lineage>
</organism>
<proteinExistence type="predicted"/>
<evidence type="ECO:0000313" key="2">
    <source>
        <dbReference type="Proteomes" id="UP001064048"/>
    </source>
</evidence>
<protein>
    <submittedName>
        <fullName evidence="1">Uncharacterized protein</fullName>
    </submittedName>
</protein>
<reference evidence="1 2" key="1">
    <citation type="journal article" date="2022" name="Genome Biol. Evol.">
        <title>The Spruce Budworm Genome: Reconstructing the Evolutionary History of Antifreeze Proteins.</title>
        <authorList>
            <person name="Beliveau C."/>
            <person name="Gagne P."/>
            <person name="Picq S."/>
            <person name="Vernygora O."/>
            <person name="Keeling C.I."/>
            <person name="Pinkney K."/>
            <person name="Doucet D."/>
            <person name="Wen F."/>
            <person name="Johnston J.S."/>
            <person name="Maaroufi H."/>
            <person name="Boyle B."/>
            <person name="Laroche J."/>
            <person name="Dewar K."/>
            <person name="Juretic N."/>
            <person name="Blackburn G."/>
            <person name="Nisole A."/>
            <person name="Brunet B."/>
            <person name="Brandao M."/>
            <person name="Lumley L."/>
            <person name="Duan J."/>
            <person name="Quan G."/>
            <person name="Lucarotti C.J."/>
            <person name="Roe A.D."/>
            <person name="Sperling F.A.H."/>
            <person name="Levesque R.C."/>
            <person name="Cusson M."/>
        </authorList>
    </citation>
    <scope>NUCLEOTIDE SEQUENCE [LARGE SCALE GENOMIC DNA]</scope>
    <source>
        <strain evidence="1">Glfc:IPQL:Cfum</strain>
    </source>
</reference>
<sequence length="86" mass="8936">MRDYADAVLNVSAAGAVSPAPCRANKRRTIGPPCNVSRAVGCRRSGTRAVVRRGLPATGGLARPAGARRMDLKQRVGGTRPRPSAA</sequence>
<accession>A0ACC0JFL7</accession>
<dbReference type="EMBL" id="CM046110">
    <property type="protein sequence ID" value="KAI8422887.1"/>
    <property type="molecule type" value="Genomic_DNA"/>
</dbReference>
<gene>
    <name evidence="1" type="ORF">MSG28_006624</name>
</gene>
<dbReference type="Proteomes" id="UP001064048">
    <property type="component" value="Chromosome 10"/>
</dbReference>
<name>A0ACC0JFL7_CHOFU</name>